<keyword evidence="4" id="KW-1185">Reference proteome</keyword>
<protein>
    <submittedName>
        <fullName evidence="2">Uncharacterized protein</fullName>
    </submittedName>
</protein>
<organism evidence="2 4">
    <name type="scientific">Phaeobacter gallaeciensis</name>
    <dbReference type="NCBI Taxonomy" id="60890"/>
    <lineage>
        <taxon>Bacteria</taxon>
        <taxon>Pseudomonadati</taxon>
        <taxon>Pseudomonadota</taxon>
        <taxon>Alphaproteobacteria</taxon>
        <taxon>Rhodobacterales</taxon>
        <taxon>Roseobacteraceae</taxon>
        <taxon>Phaeobacter</taxon>
    </lineage>
</organism>
<evidence type="ECO:0000313" key="4">
    <source>
        <dbReference type="Proteomes" id="UP000092565"/>
    </source>
</evidence>
<dbReference type="EMBL" id="JARCJK010000003">
    <property type="protein sequence ID" value="MDE4165829.1"/>
    <property type="molecule type" value="Genomic_DNA"/>
</dbReference>
<evidence type="ECO:0000256" key="1">
    <source>
        <dbReference type="SAM" id="MobiDB-lite"/>
    </source>
</evidence>
<dbReference type="EMBL" id="CP015124">
    <property type="protein sequence ID" value="ANP35835.1"/>
    <property type="molecule type" value="Genomic_DNA"/>
</dbReference>
<name>A0A1B0ZNW2_9RHOB</name>
<evidence type="ECO:0000313" key="3">
    <source>
        <dbReference type="EMBL" id="MDE4165829.1"/>
    </source>
</evidence>
<dbReference type="Proteomes" id="UP001218364">
    <property type="component" value="Unassembled WGS sequence"/>
</dbReference>
<reference evidence="2 4" key="1">
    <citation type="submission" date="2016-04" db="EMBL/GenBank/DDBJ databases">
        <authorList>
            <person name="Evans L.H."/>
            <person name="Alamgir A."/>
            <person name="Owens N."/>
            <person name="Weber N.D."/>
            <person name="Virtaneva K."/>
            <person name="Barbian K."/>
            <person name="Babar A."/>
            <person name="Rosenke K."/>
        </authorList>
    </citation>
    <scope>NUCLEOTIDE SEQUENCE [LARGE SCALE GENOMIC DNA]</scope>
    <source>
        <strain evidence="2 4">JL2886</strain>
    </source>
</reference>
<dbReference type="OrthoDB" id="7644647at2"/>
<gene>
    <name evidence="2" type="ORF">JL2886_00911</name>
    <name evidence="3" type="ORF">PXK24_08995</name>
</gene>
<dbReference type="RefSeq" id="WP_065270904.1">
    <property type="nucleotide sequence ID" value="NZ_CP015124.1"/>
</dbReference>
<dbReference type="Proteomes" id="UP000092565">
    <property type="component" value="Chromosome"/>
</dbReference>
<proteinExistence type="predicted"/>
<feature type="region of interest" description="Disordered" evidence="1">
    <location>
        <begin position="1"/>
        <end position="20"/>
    </location>
</feature>
<accession>A0A1B0ZNW2</accession>
<reference evidence="3 5" key="2">
    <citation type="submission" date="2023-02" db="EMBL/GenBank/DDBJ databases">
        <title>Population genomics of bacteria associated with diatom.</title>
        <authorList>
            <person name="Xie J."/>
            <person name="Wang H."/>
        </authorList>
    </citation>
    <scope>NUCLEOTIDE SEQUENCE [LARGE SCALE GENOMIC DNA]</scope>
    <source>
        <strain evidence="3 5">PT47_8</strain>
    </source>
</reference>
<evidence type="ECO:0000313" key="2">
    <source>
        <dbReference type="EMBL" id="ANP35835.1"/>
    </source>
</evidence>
<dbReference type="AlphaFoldDB" id="A0A1B0ZNW2"/>
<evidence type="ECO:0000313" key="5">
    <source>
        <dbReference type="Proteomes" id="UP001218364"/>
    </source>
</evidence>
<dbReference type="PATRIC" id="fig|60890.4.peg.888"/>
<sequence>MSGLASGAAPAGIGHNNGPSMEQGRAWRVHAWRSAQKKLMPNTIPKLVLQMRIKRAAELGMDYTTYARVRQTSGQDITGLLFSSNALRIIAYGAHMPEQERRALEAVQNASKLALVHRPNIPEAVLAAHPVLNDAGAAPRFSESWSEMRARVQDVMRRQGLPGASVVVIGDAPLESEWSTAGRAAAYLTASEYFAHQSA</sequence>